<gene>
    <name evidence="6" type="ORF">BGCPKDLD_4705</name>
</gene>
<evidence type="ECO:0000259" key="5">
    <source>
        <dbReference type="PROSITE" id="PS51935"/>
    </source>
</evidence>
<keyword evidence="2" id="KW-0645">Protease</keyword>
<evidence type="ECO:0000313" key="6">
    <source>
        <dbReference type="EMBL" id="GJE78094.1"/>
    </source>
</evidence>
<evidence type="ECO:0000256" key="1">
    <source>
        <dbReference type="ARBA" id="ARBA00007074"/>
    </source>
</evidence>
<keyword evidence="7" id="KW-1185">Reference proteome</keyword>
<reference evidence="6" key="2">
    <citation type="submission" date="2021-08" db="EMBL/GenBank/DDBJ databases">
        <authorList>
            <person name="Tani A."/>
            <person name="Ola A."/>
            <person name="Ogura Y."/>
            <person name="Katsura K."/>
            <person name="Hayashi T."/>
        </authorList>
    </citation>
    <scope>NUCLEOTIDE SEQUENCE</scope>
    <source>
        <strain evidence="6">DSM 14458</strain>
    </source>
</reference>
<proteinExistence type="inferred from homology"/>
<reference evidence="6" key="1">
    <citation type="journal article" date="2021" name="Front. Microbiol.">
        <title>Comprehensive Comparative Genomics and Phenotyping of Methylobacterium Species.</title>
        <authorList>
            <person name="Alessa O."/>
            <person name="Ogura Y."/>
            <person name="Fujitani Y."/>
            <person name="Takami H."/>
            <person name="Hayashi T."/>
            <person name="Sahin N."/>
            <person name="Tani A."/>
        </authorList>
    </citation>
    <scope>NUCLEOTIDE SEQUENCE</scope>
    <source>
        <strain evidence="6">DSM 14458</strain>
    </source>
</reference>
<evidence type="ECO:0000256" key="3">
    <source>
        <dbReference type="ARBA" id="ARBA00022801"/>
    </source>
</evidence>
<name>A0ABQ4V1X3_9HYPH</name>
<keyword evidence="4" id="KW-0788">Thiol protease</keyword>
<dbReference type="PROSITE" id="PS51935">
    <property type="entry name" value="NLPC_P60"/>
    <property type="match status" value="1"/>
</dbReference>
<dbReference type="Gene3D" id="3.90.1720.10">
    <property type="entry name" value="endopeptidase domain like (from Nostoc punctiforme)"/>
    <property type="match status" value="1"/>
</dbReference>
<dbReference type="SUPFAM" id="SSF54001">
    <property type="entry name" value="Cysteine proteinases"/>
    <property type="match status" value="1"/>
</dbReference>
<organism evidence="6 7">
    <name type="scientific">Methylorubrum suomiense</name>
    <dbReference type="NCBI Taxonomy" id="144191"/>
    <lineage>
        <taxon>Bacteria</taxon>
        <taxon>Pseudomonadati</taxon>
        <taxon>Pseudomonadota</taxon>
        <taxon>Alphaproteobacteria</taxon>
        <taxon>Hyphomicrobiales</taxon>
        <taxon>Methylobacteriaceae</taxon>
        <taxon>Methylorubrum</taxon>
    </lineage>
</organism>
<comment type="similarity">
    <text evidence="1">Belongs to the peptidase C40 family.</text>
</comment>
<evidence type="ECO:0000313" key="7">
    <source>
        <dbReference type="Proteomes" id="UP001055093"/>
    </source>
</evidence>
<dbReference type="Proteomes" id="UP001055093">
    <property type="component" value="Unassembled WGS sequence"/>
</dbReference>
<dbReference type="EMBL" id="BPRE01000020">
    <property type="protein sequence ID" value="GJE78094.1"/>
    <property type="molecule type" value="Genomic_DNA"/>
</dbReference>
<dbReference type="RefSeq" id="WP_238308677.1">
    <property type="nucleotide sequence ID" value="NZ_BPRE01000020.1"/>
</dbReference>
<dbReference type="Pfam" id="PF00877">
    <property type="entry name" value="NLPC_P60"/>
    <property type="match status" value="1"/>
</dbReference>
<feature type="domain" description="NlpC/P60" evidence="5">
    <location>
        <begin position="1"/>
        <end position="133"/>
    </location>
</feature>
<protein>
    <recommendedName>
        <fullName evidence="5">NlpC/P60 domain-containing protein</fullName>
    </recommendedName>
</protein>
<evidence type="ECO:0000256" key="2">
    <source>
        <dbReference type="ARBA" id="ARBA00022670"/>
    </source>
</evidence>
<evidence type="ECO:0000256" key="4">
    <source>
        <dbReference type="ARBA" id="ARBA00022807"/>
    </source>
</evidence>
<accession>A0ABQ4V1X3</accession>
<dbReference type="InterPro" id="IPR000064">
    <property type="entry name" value="NLP_P60_dom"/>
</dbReference>
<keyword evidence="3" id="KW-0378">Hydrolase</keyword>
<dbReference type="InterPro" id="IPR038765">
    <property type="entry name" value="Papain-like_cys_pep_sf"/>
</dbReference>
<sequence>MIKLDGLQGREFKHGSTDCYAVMRDFYALNFGLKFPDWARPDDWWEPDAEGKHLNIYMDHYHELGFGLFNGHPRDRRPGDVILMAIRSPVANHGAVLLPGEQILHHLVGQRSIVESYNRPLFRDTTVAVLRHPGVDHTRLVAETEIDAWDLVPKRVRDQLEDARQGTLDV</sequence>
<comment type="caution">
    <text evidence="6">The sequence shown here is derived from an EMBL/GenBank/DDBJ whole genome shotgun (WGS) entry which is preliminary data.</text>
</comment>